<evidence type="ECO:0000313" key="2">
    <source>
        <dbReference type="Proteomes" id="UP000604046"/>
    </source>
</evidence>
<keyword evidence="2" id="KW-1185">Reference proteome</keyword>
<dbReference type="EMBL" id="CAJNDS010002087">
    <property type="protein sequence ID" value="CAE7317631.1"/>
    <property type="molecule type" value="Genomic_DNA"/>
</dbReference>
<comment type="caution">
    <text evidence="1">The sequence shown here is derived from an EMBL/GenBank/DDBJ whole genome shotgun (WGS) entry which is preliminary data.</text>
</comment>
<accession>A0A812NQ32</accession>
<evidence type="ECO:0000313" key="1">
    <source>
        <dbReference type="EMBL" id="CAE7317631.1"/>
    </source>
</evidence>
<gene>
    <name evidence="1" type="ORF">SNAT2548_LOCUS16651</name>
</gene>
<dbReference type="Proteomes" id="UP000604046">
    <property type="component" value="Unassembled WGS sequence"/>
</dbReference>
<name>A0A812NQ32_9DINO</name>
<protein>
    <submittedName>
        <fullName evidence="1">Uncharacterized protein</fullName>
    </submittedName>
</protein>
<organism evidence="1 2">
    <name type="scientific">Symbiodinium natans</name>
    <dbReference type="NCBI Taxonomy" id="878477"/>
    <lineage>
        <taxon>Eukaryota</taxon>
        <taxon>Sar</taxon>
        <taxon>Alveolata</taxon>
        <taxon>Dinophyceae</taxon>
        <taxon>Suessiales</taxon>
        <taxon>Symbiodiniaceae</taxon>
        <taxon>Symbiodinium</taxon>
    </lineage>
</organism>
<reference evidence="1" key="1">
    <citation type="submission" date="2021-02" db="EMBL/GenBank/DDBJ databases">
        <authorList>
            <person name="Dougan E. K."/>
            <person name="Rhodes N."/>
            <person name="Thang M."/>
            <person name="Chan C."/>
        </authorList>
    </citation>
    <scope>NUCLEOTIDE SEQUENCE</scope>
</reference>
<dbReference type="OrthoDB" id="428886at2759"/>
<proteinExistence type="predicted"/>
<dbReference type="CDD" id="cd00064">
    <property type="entry name" value="FU"/>
    <property type="match status" value="1"/>
</dbReference>
<dbReference type="InterPro" id="IPR006212">
    <property type="entry name" value="Furin_repeat"/>
</dbReference>
<sequence>MDFQPSGVVQTCCPKGSTKCAGCASYAGSSCTSCMGGFIKRSSVCTACTDSAGWLSEDGVSCSQLQASECSDVKVRGQSSNEACCQCGGGVVTPTPFSYPSLRWSLDADIELRPEPRTADRYTVDAQCELAAHNLTMDSTTGRIFYLQGRQRPTEAFVLECEVTAHQAAGISMIATVTVAADVLTYGSSTLLFHTDSSEAPKTTGSGWSNFELGCAPEVSWLAISSQNGHLHFTGQTADSGGVSVAEERFYGQDGAVCAVSAWKANKRYQTTFVAIRPRPWSTLEYHLSGVSTSIGEELHPLVPQKPAEQGLMKPWTYTMACDVSGAGSAATFSFDRILSMGFLAGHSVLEIGAEGEITVAPSSSLSALFDTLDTSGSSRKAITLDCRVFGVFPDPSLPPVHTALSIEVQDTMCWVPQTVKAVAVPDITATSEAQCRSRCRADATCANYHFNGQCRRYDVRSDGQSVTVNAKVTNCTNDGTCMSVTHSHWFLSGIYCPLGRSVATGHIVYLREHITSQDRKYLRRKQPGDGCDAGEWALLATSPGDYVNKALGIYELRGTVLACIASSAMDRALMQCSTKALSFMEEQEADEGGLPSLVLDDPGTLEPADFWLHPCDCAPTAWGPELPVDPQMFEHLPANSSNKFIPVPFVIVSGQLTCPSRQLLGGDLGVHYQTEEEVLEPGDCEARCREQAKCTFFWHGSQHGASTCRLFHGCDNLVREFGLEGDLKAMPRGLSCAVADAAQCWATSLRRNFLSMAFDPDGGAADTSAPGLVLPPKPADPPTQGMVAWFKSENAGEVWSSSVGNFEGRNTGYHAERKVGAEFGADRPVTYVQGTTSGGYKFGKVLAPTFTICSVTSYAGTTRKRILQTESVNWLHGHYNGYSGVAFYQKWVTAQNTNPNANEWVVLCGTNGAQRVYSGMSGSIVNVATAQGSAFSEYTGLSINHDENDKSDFAVMEVITWDRVLTDEEMKASVQYLMWKLRVGAVLEVSEHLATQYQSSFYKQGSRRVDGETVHADLANGYRAEMSGWNAVRNYALGFVRWQAGVAVAVVKGLTPGAQYVYQLYMTHRDTSMDTYGNAVSVRVQQGQDGRAQLREDSNPRFAGVAVATPAGEIRFDFEPIHVAVHLSGISIAAVGPRSDPPQPSDPPRSGMVAWFKSENAGGVWSSSVGNFEARNTEVLYRRVQAGNGADRPVTYIEGPASSGIRFGAILAPTFTICSVTRYTGNKRKRILQTASPLNWLHGHHDGHSGVAFYKKWVTPSTTNPNSFDWVVLCGTNGAQRVYSGMSDRVVNVATDQGSTLSEYTHLYINSYGQYTSEFSDFAIMELITWDRALTDEEMRASTEYLKWKLRVGAVLEVTEHLSTQYQSNFADLGAEEKSVNGETVKADLANGYTAEMSGWSALRNYARGFVSWSNPATAVAVVKGLIPGAQHIYSLFMVSTDKSVSFHDDAVKVSVNGGLSGRARLWATTRPIFQGVATANPRGEINFEFQPIHAGIYLSGISIAKVGSPSVLLEETSTKSAAGAMTDGFVHLHLYRQCDAVLLLGGMGVQQCGRPGHRTLHSHSWQHKRLLPQVFDHGALLLASCWSERYQLLRQDSKSSAPEQLRCVNGNWYNSLGKPDLRGLACEACVQVGAAGYAAYDERNEQELYFFNRMGLSVYTELGMIQELSSTSAHKHCLGPSADGNMVVSASTGCPAKMLAQVTGYAGPEGRLFKLIPDDMSFSEEADQCLSTKGNVSGLKHVTCNQKDEQQHLAPAELPKDMWYLHIEADERDQDLHTPYSSFCGTSGALSTFDFGQLFVGDSAKSSCKFAPLIRWGDFQDTGIQRDKSSSNWPSWHHLLADHPVECAAGEALTAFKLEHSVFRYECSKIGGLGSCFDYYSAQVEIGSFGQERQHWSQPLRMMPVDCGQNAVLGGFHFEFSEGGKWGRVRYQCCKAGGAPITFDPRGAVPELISRYDGVYCPTGRGPTGRLEYATALSRSLTFDEMTGKWCVDAECSAITDSISPIGITGAAFDVVNVSDFNGDFLAALPKEGSKALSLAEALKLKPPKRPRPPPMPELQEFKAQQPTYAAECLNYENLWKGITETFKDEEDNDVQKTSSLEADPATEDAALDSYHPCEVAKSAGGIFGQWGGGDGSTAPENMMYADWNDCMQGDIERDLASAKLDYHAALTDFIADVTNAGMGMMCALIPDVTIAPMGAGLALNPGDICGGIADLLSAAYDFAGPISGFHFAKQGWSIEQEGYAACNPMQIGFARAFCDIHCVRDAVVRGDRSIIRNLELATKKTNSNMKALVKWSTDAARTETGWLGEKLDYMHTLNMASLQDIRQQLGLTQTGQANDLLQSTQAATDTLFAELAGYAQTTSFDEVARITARDALEDFLKAPDLPSSPNSTEAAALLGHLEVLHQTLRRAGRGGAGDSRDKSQMVGHQMARTLRQLQRQASFQLRTLGVYRLESNASRHAAQRSWDLVQEHEVLMSLDHIWWQIRNKLDGYLEVAEDEVKAFQGSLLEMQNYMECKKGFGSLAASYTQSMTSLRRSHRRLRATWRQGSNLIGELAAVLADSEAFATWAQSCRTDLLEQTLQQLRSAIFGMAFLLHRFRAAKLPDPDTQALKQATHRIQKAKRCQSF</sequence>